<keyword evidence="10 14" id="KW-0143">Chaperone</keyword>
<dbReference type="SMART" id="SM00271">
    <property type="entry name" value="DnaJ"/>
    <property type="match status" value="1"/>
</dbReference>
<dbReference type="CDD" id="cd10719">
    <property type="entry name" value="DnaJ_zf"/>
    <property type="match status" value="1"/>
</dbReference>
<keyword evidence="3 14" id="KW-0963">Cytoplasm</keyword>
<dbReference type="CDD" id="cd06257">
    <property type="entry name" value="DnaJ"/>
    <property type="match status" value="1"/>
</dbReference>
<evidence type="ECO:0000256" key="4">
    <source>
        <dbReference type="ARBA" id="ARBA00022705"/>
    </source>
</evidence>
<dbReference type="PRINTS" id="PR00625">
    <property type="entry name" value="JDOMAIN"/>
</dbReference>
<keyword evidence="19" id="KW-1185">Reference proteome</keyword>
<feature type="binding site" evidence="14">
    <location>
        <position position="187"/>
    </location>
    <ligand>
        <name>Zn(2+)</name>
        <dbReference type="ChEBI" id="CHEBI:29105"/>
        <label>2</label>
    </ligand>
</feature>
<dbReference type="PROSITE" id="PS51188">
    <property type="entry name" value="ZF_CR"/>
    <property type="match status" value="1"/>
</dbReference>
<feature type="binding site" evidence="14">
    <location>
        <position position="223"/>
    </location>
    <ligand>
        <name>Zn(2+)</name>
        <dbReference type="ChEBI" id="CHEBI:29105"/>
        <label>1</label>
    </ligand>
</feature>
<evidence type="ECO:0000259" key="17">
    <source>
        <dbReference type="PROSITE" id="PS51188"/>
    </source>
</evidence>
<feature type="binding site" evidence="14">
    <location>
        <position position="209"/>
    </location>
    <ligand>
        <name>Zn(2+)</name>
        <dbReference type="ChEBI" id="CHEBI:29105"/>
        <label>2</label>
    </ligand>
</feature>
<feature type="binding site" evidence="14">
    <location>
        <position position="167"/>
    </location>
    <ligand>
        <name>Zn(2+)</name>
        <dbReference type="ChEBI" id="CHEBI:29105"/>
        <label>1</label>
    </ligand>
</feature>
<feature type="repeat" description="CXXCXGXG motif" evidence="14">
    <location>
        <begin position="220"/>
        <end position="227"/>
    </location>
</feature>
<feature type="repeat" description="CXXCXGXG motif" evidence="14">
    <location>
        <begin position="206"/>
        <end position="213"/>
    </location>
</feature>
<dbReference type="PROSITE" id="PS00636">
    <property type="entry name" value="DNAJ_1"/>
    <property type="match status" value="1"/>
</dbReference>
<sequence>MAKEDYYELLGVDKNASADELKKAYRKMAVKWHPDKNPGDADAEAKFKEISEAYEVLKDPEKKAAYDRYGHAAFTQGGMGGAGRSAGGAGGFHDPFDIFREVFSGGGARAGGGGGGIFEEFFGGGGGGGGADAGQDGADLRFDLEISLEEAASGVEKEIRYRRPVTCSNCKGEGAEPGSGRKTCPTCGGAGQVSSSRGFISFRQVCPTCGGAGQVIENPCTKCSGDGRVTETSNLKIKIPAGVDTGSRLRSGGKGEAGIRGGHSGDLYIVVHVKEHKLFERRNDNLYLDLKIPFTLAALGGTLEVPTLTGKGSIKVPPGTQSGTTFRLKGKGMPHLRGSGTGDQMVKVAIDVPKKLNSEERTALEAFAKACGDETDSSSGGGFFKGIFK</sequence>
<evidence type="ECO:0000256" key="3">
    <source>
        <dbReference type="ARBA" id="ARBA00022490"/>
    </source>
</evidence>
<comment type="subcellular location">
    <subcellularLocation>
        <location evidence="1 14">Cytoplasm</location>
    </subcellularLocation>
</comment>
<dbReference type="Gene3D" id="1.10.287.110">
    <property type="entry name" value="DnaJ domain"/>
    <property type="match status" value="1"/>
</dbReference>
<evidence type="ECO:0000256" key="14">
    <source>
        <dbReference type="HAMAP-Rule" id="MF_01152"/>
    </source>
</evidence>
<dbReference type="FunFam" id="2.60.260.20:FF:000004">
    <property type="entry name" value="Molecular chaperone DnaJ"/>
    <property type="match status" value="1"/>
</dbReference>
<evidence type="ECO:0000256" key="7">
    <source>
        <dbReference type="ARBA" id="ARBA00022771"/>
    </source>
</evidence>
<evidence type="ECO:0000256" key="8">
    <source>
        <dbReference type="ARBA" id="ARBA00022833"/>
    </source>
</evidence>
<dbReference type="InterPro" id="IPR002939">
    <property type="entry name" value="DnaJ_C"/>
</dbReference>
<evidence type="ECO:0000313" key="19">
    <source>
        <dbReference type="Proteomes" id="UP000525652"/>
    </source>
</evidence>
<organism evidence="18 19">
    <name type="scientific">Puniceicoccus vermicola</name>
    <dbReference type="NCBI Taxonomy" id="388746"/>
    <lineage>
        <taxon>Bacteria</taxon>
        <taxon>Pseudomonadati</taxon>
        <taxon>Verrucomicrobiota</taxon>
        <taxon>Opitutia</taxon>
        <taxon>Puniceicoccales</taxon>
        <taxon>Puniceicoccaceae</taxon>
        <taxon>Puniceicoccus</taxon>
    </lineage>
</organism>
<dbReference type="HAMAP" id="MF_01152">
    <property type="entry name" value="DnaJ"/>
    <property type="match status" value="1"/>
</dbReference>
<comment type="subunit">
    <text evidence="2 14">Homodimer.</text>
</comment>
<evidence type="ECO:0000256" key="12">
    <source>
        <dbReference type="ARBA" id="ARBA00061004"/>
    </source>
</evidence>
<keyword evidence="5 14" id="KW-0479">Metal-binding</keyword>
<comment type="similarity">
    <text evidence="12 14">Belongs to the DnaJ family.</text>
</comment>
<proteinExistence type="inferred from homology"/>
<feature type="zinc finger region" description="CR-type" evidence="15">
    <location>
        <begin position="154"/>
        <end position="232"/>
    </location>
</feature>
<feature type="repeat" description="CXXCXGXG motif" evidence="14">
    <location>
        <begin position="184"/>
        <end position="191"/>
    </location>
</feature>
<feature type="repeat" description="CXXCXGXG motif" evidence="14">
    <location>
        <begin position="167"/>
        <end position="174"/>
    </location>
</feature>
<dbReference type="EMBL" id="JACHVA010000086">
    <property type="protein sequence ID" value="MBC2602375.1"/>
    <property type="molecule type" value="Genomic_DNA"/>
</dbReference>
<comment type="cofactor">
    <cofactor evidence="14">
        <name>Zn(2+)</name>
        <dbReference type="ChEBI" id="CHEBI:29105"/>
    </cofactor>
    <text evidence="14">Binds 2 Zn(2+) ions per monomer.</text>
</comment>
<feature type="binding site" evidence="14">
    <location>
        <position position="184"/>
    </location>
    <ligand>
        <name>Zn(2+)</name>
        <dbReference type="ChEBI" id="CHEBI:29105"/>
        <label>2</label>
    </ligand>
</feature>
<dbReference type="InterPro" id="IPR012724">
    <property type="entry name" value="DnaJ"/>
</dbReference>
<dbReference type="SUPFAM" id="SSF49493">
    <property type="entry name" value="HSP40/DnaJ peptide-binding domain"/>
    <property type="match status" value="2"/>
</dbReference>
<dbReference type="AlphaFoldDB" id="A0A7X1E4A7"/>
<evidence type="ECO:0000256" key="15">
    <source>
        <dbReference type="PROSITE-ProRule" id="PRU00546"/>
    </source>
</evidence>
<dbReference type="SUPFAM" id="SSF57938">
    <property type="entry name" value="DnaJ/Hsp40 cysteine-rich domain"/>
    <property type="match status" value="1"/>
</dbReference>
<evidence type="ECO:0000256" key="13">
    <source>
        <dbReference type="ARBA" id="ARBA00067609"/>
    </source>
</evidence>
<dbReference type="InterPro" id="IPR036410">
    <property type="entry name" value="HSP_DnaJ_Cys-rich_dom_sf"/>
</dbReference>
<dbReference type="GO" id="GO:0006260">
    <property type="term" value="P:DNA replication"/>
    <property type="evidence" value="ECO:0007669"/>
    <property type="project" value="UniProtKB-KW"/>
</dbReference>
<dbReference type="Proteomes" id="UP000525652">
    <property type="component" value="Unassembled WGS sequence"/>
</dbReference>
<keyword evidence="6 14" id="KW-0677">Repeat</keyword>
<evidence type="ECO:0000256" key="6">
    <source>
        <dbReference type="ARBA" id="ARBA00022737"/>
    </source>
</evidence>
<accession>A0A7X1E4A7</accession>
<feature type="binding site" evidence="14">
    <location>
        <position position="206"/>
    </location>
    <ligand>
        <name>Zn(2+)</name>
        <dbReference type="ChEBI" id="CHEBI:29105"/>
        <label>2</label>
    </ligand>
</feature>
<dbReference type="InterPro" id="IPR018253">
    <property type="entry name" value="DnaJ_domain_CS"/>
</dbReference>
<dbReference type="NCBIfam" id="TIGR02349">
    <property type="entry name" value="DnaJ_bact"/>
    <property type="match status" value="1"/>
</dbReference>
<evidence type="ECO:0000259" key="16">
    <source>
        <dbReference type="PROSITE" id="PS50076"/>
    </source>
</evidence>
<evidence type="ECO:0000256" key="1">
    <source>
        <dbReference type="ARBA" id="ARBA00004496"/>
    </source>
</evidence>
<dbReference type="Gene3D" id="2.10.230.10">
    <property type="entry name" value="Heat shock protein DnaJ, cysteine-rich domain"/>
    <property type="match status" value="1"/>
</dbReference>
<keyword evidence="7 14" id="KW-0863">Zinc-finger</keyword>
<evidence type="ECO:0000313" key="18">
    <source>
        <dbReference type="EMBL" id="MBC2602375.1"/>
    </source>
</evidence>
<dbReference type="InterPro" id="IPR036869">
    <property type="entry name" value="J_dom_sf"/>
</dbReference>
<feature type="binding site" evidence="14">
    <location>
        <position position="170"/>
    </location>
    <ligand>
        <name>Zn(2+)</name>
        <dbReference type="ChEBI" id="CHEBI:29105"/>
        <label>1</label>
    </ligand>
</feature>
<dbReference type="GO" id="GO:0008270">
    <property type="term" value="F:zinc ion binding"/>
    <property type="evidence" value="ECO:0007669"/>
    <property type="project" value="UniProtKB-UniRule"/>
</dbReference>
<dbReference type="PANTHER" id="PTHR43096:SF48">
    <property type="entry name" value="CHAPERONE PROTEIN DNAJ"/>
    <property type="match status" value="1"/>
</dbReference>
<dbReference type="Pfam" id="PF01556">
    <property type="entry name" value="DnaJ_C"/>
    <property type="match status" value="1"/>
</dbReference>
<comment type="function">
    <text evidence="11 14">Participates actively in the response to hyperosmotic and heat shock by preventing the aggregation of stress-denatured proteins and by disaggregating proteins, also in an autonomous, DnaK-independent fashion. Unfolded proteins bind initially to DnaJ; upon interaction with the DnaJ-bound protein, DnaK hydrolyzes its bound ATP, resulting in the formation of a stable complex. GrpE releases ADP from DnaK; ATP binding to DnaK triggers the release of the substrate protein, thus completing the reaction cycle. Several rounds of ATP-dependent interactions between DnaJ, DnaK and GrpE are required for fully efficient folding. Also involved, together with DnaK and GrpE, in the DNA replication of plasmids through activation of initiation proteins.</text>
</comment>
<dbReference type="Gene3D" id="2.60.260.20">
    <property type="entry name" value="Urease metallochaperone UreE, N-terminal domain"/>
    <property type="match status" value="2"/>
</dbReference>
<dbReference type="NCBIfam" id="NF008035">
    <property type="entry name" value="PRK10767.1"/>
    <property type="match status" value="1"/>
</dbReference>
<dbReference type="Pfam" id="PF00684">
    <property type="entry name" value="DnaJ_CXXCXGXG"/>
    <property type="match status" value="1"/>
</dbReference>
<evidence type="ECO:0000256" key="9">
    <source>
        <dbReference type="ARBA" id="ARBA00023016"/>
    </source>
</evidence>
<name>A0A7X1E4A7_9BACT</name>
<feature type="binding site" evidence="14">
    <location>
        <position position="220"/>
    </location>
    <ligand>
        <name>Zn(2+)</name>
        <dbReference type="ChEBI" id="CHEBI:29105"/>
        <label>1</label>
    </ligand>
</feature>
<dbReference type="InterPro" id="IPR008971">
    <property type="entry name" value="HSP40/DnaJ_pept-bd"/>
</dbReference>
<dbReference type="GO" id="GO:0005737">
    <property type="term" value="C:cytoplasm"/>
    <property type="evidence" value="ECO:0007669"/>
    <property type="project" value="UniProtKB-SubCell"/>
</dbReference>
<reference evidence="18 19" key="1">
    <citation type="submission" date="2020-07" db="EMBL/GenBank/DDBJ databases">
        <authorList>
            <person name="Feng X."/>
        </authorList>
    </citation>
    <scope>NUCLEOTIDE SEQUENCE [LARGE SCALE GENOMIC DNA]</scope>
    <source>
        <strain evidence="18 19">JCM14086</strain>
    </source>
</reference>
<dbReference type="SUPFAM" id="SSF46565">
    <property type="entry name" value="Chaperone J-domain"/>
    <property type="match status" value="1"/>
</dbReference>
<dbReference type="PROSITE" id="PS50076">
    <property type="entry name" value="DNAJ_2"/>
    <property type="match status" value="1"/>
</dbReference>
<keyword evidence="8 14" id="KW-0862">Zinc</keyword>
<dbReference type="GO" id="GO:0005524">
    <property type="term" value="F:ATP binding"/>
    <property type="evidence" value="ECO:0007669"/>
    <property type="project" value="InterPro"/>
</dbReference>
<comment type="caution">
    <text evidence="18">The sequence shown here is derived from an EMBL/GenBank/DDBJ whole genome shotgun (WGS) entry which is preliminary data.</text>
</comment>
<comment type="domain">
    <text evidence="14">The J domain is necessary and sufficient to stimulate DnaK ATPase activity. Zinc center 1 plays an important role in the autonomous, DnaK-independent chaperone activity of DnaJ. Zinc center 2 is essential for interaction with DnaK and for DnaJ activity.</text>
</comment>
<evidence type="ECO:0000256" key="5">
    <source>
        <dbReference type="ARBA" id="ARBA00022723"/>
    </source>
</evidence>
<feature type="domain" description="J" evidence="16">
    <location>
        <begin position="5"/>
        <end position="70"/>
    </location>
</feature>
<feature type="domain" description="CR-type" evidence="17">
    <location>
        <begin position="154"/>
        <end position="232"/>
    </location>
</feature>
<evidence type="ECO:0000256" key="2">
    <source>
        <dbReference type="ARBA" id="ARBA00011738"/>
    </source>
</evidence>
<dbReference type="InterPro" id="IPR001623">
    <property type="entry name" value="DnaJ_domain"/>
</dbReference>
<evidence type="ECO:0000256" key="10">
    <source>
        <dbReference type="ARBA" id="ARBA00023186"/>
    </source>
</evidence>
<keyword evidence="4 14" id="KW-0235">DNA replication</keyword>
<evidence type="ECO:0000256" key="11">
    <source>
        <dbReference type="ARBA" id="ARBA00053423"/>
    </source>
</evidence>
<keyword evidence="9 14" id="KW-0346">Stress response</keyword>
<dbReference type="GO" id="GO:0009408">
    <property type="term" value="P:response to heat"/>
    <property type="evidence" value="ECO:0007669"/>
    <property type="project" value="InterPro"/>
</dbReference>
<protein>
    <recommendedName>
        <fullName evidence="13 14">Chaperone protein DnaJ</fullName>
    </recommendedName>
</protein>
<dbReference type="RefSeq" id="WP_185693062.1">
    <property type="nucleotide sequence ID" value="NZ_JACHVA010000086.1"/>
</dbReference>
<dbReference type="PANTHER" id="PTHR43096">
    <property type="entry name" value="DNAJ HOMOLOG 1, MITOCHONDRIAL-RELATED"/>
    <property type="match status" value="1"/>
</dbReference>
<gene>
    <name evidence="14 18" type="primary">dnaJ</name>
    <name evidence="18" type="ORF">H5P30_11360</name>
</gene>
<dbReference type="GO" id="GO:0042026">
    <property type="term" value="P:protein refolding"/>
    <property type="evidence" value="ECO:0007669"/>
    <property type="project" value="TreeGrafter"/>
</dbReference>
<dbReference type="GO" id="GO:0031072">
    <property type="term" value="F:heat shock protein binding"/>
    <property type="evidence" value="ECO:0007669"/>
    <property type="project" value="InterPro"/>
</dbReference>
<dbReference type="GO" id="GO:0051082">
    <property type="term" value="F:unfolded protein binding"/>
    <property type="evidence" value="ECO:0007669"/>
    <property type="project" value="UniProtKB-UniRule"/>
</dbReference>
<dbReference type="Pfam" id="PF00226">
    <property type="entry name" value="DnaJ"/>
    <property type="match status" value="1"/>
</dbReference>
<dbReference type="FunFam" id="2.10.230.10:FF:000002">
    <property type="entry name" value="Molecular chaperone DnaJ"/>
    <property type="match status" value="1"/>
</dbReference>
<dbReference type="InterPro" id="IPR001305">
    <property type="entry name" value="HSP_DnaJ_Cys-rich_dom"/>
</dbReference>
<dbReference type="FunFam" id="1.10.287.110:FF:000034">
    <property type="entry name" value="Chaperone protein DnaJ"/>
    <property type="match status" value="1"/>
</dbReference>
<dbReference type="CDD" id="cd10747">
    <property type="entry name" value="DnaJ_C"/>
    <property type="match status" value="1"/>
</dbReference>